<reference evidence="1" key="1">
    <citation type="submission" date="2023-04" db="EMBL/GenBank/DDBJ databases">
        <title>Ambrosiozyma monospora NBRC 10751.</title>
        <authorList>
            <person name="Ichikawa N."/>
            <person name="Sato H."/>
            <person name="Tonouchi N."/>
        </authorList>
    </citation>
    <scope>NUCLEOTIDE SEQUENCE</scope>
    <source>
        <strain evidence="1">NBRC 10751</strain>
    </source>
</reference>
<evidence type="ECO:0000313" key="1">
    <source>
        <dbReference type="EMBL" id="GME81176.1"/>
    </source>
</evidence>
<sequence length="68" mass="7856">MVKMESWYDLAVSMDWIMTLAPANSDVFQCSLMFSLPTMFLVLEENGSECRLCLKTASLEYNWYNLSS</sequence>
<keyword evidence="2" id="KW-1185">Reference proteome</keyword>
<comment type="caution">
    <text evidence="1">The sequence shown here is derived from an EMBL/GenBank/DDBJ whole genome shotgun (WGS) entry which is preliminary data.</text>
</comment>
<accession>A0ACB5T4P1</accession>
<protein>
    <submittedName>
        <fullName evidence="1">Unnamed protein product</fullName>
    </submittedName>
</protein>
<name>A0ACB5T4P1_AMBMO</name>
<dbReference type="EMBL" id="BSXS01003378">
    <property type="protein sequence ID" value="GME81176.1"/>
    <property type="molecule type" value="Genomic_DNA"/>
</dbReference>
<gene>
    <name evidence="1" type="ORF">Amon02_000479400</name>
</gene>
<dbReference type="Proteomes" id="UP001165064">
    <property type="component" value="Unassembled WGS sequence"/>
</dbReference>
<organism evidence="1 2">
    <name type="scientific">Ambrosiozyma monospora</name>
    <name type="common">Yeast</name>
    <name type="synonym">Endomycopsis monosporus</name>
    <dbReference type="NCBI Taxonomy" id="43982"/>
    <lineage>
        <taxon>Eukaryota</taxon>
        <taxon>Fungi</taxon>
        <taxon>Dikarya</taxon>
        <taxon>Ascomycota</taxon>
        <taxon>Saccharomycotina</taxon>
        <taxon>Pichiomycetes</taxon>
        <taxon>Pichiales</taxon>
        <taxon>Pichiaceae</taxon>
        <taxon>Ambrosiozyma</taxon>
    </lineage>
</organism>
<evidence type="ECO:0000313" key="2">
    <source>
        <dbReference type="Proteomes" id="UP001165064"/>
    </source>
</evidence>
<proteinExistence type="predicted"/>